<comment type="similarity">
    <text evidence="2">Belongs to the EBP family.</text>
</comment>
<dbReference type="OrthoDB" id="5408934at2759"/>
<dbReference type="GeneID" id="63815712"/>
<dbReference type="InterPro" id="IPR056223">
    <property type="entry name" value="PH_24"/>
</dbReference>
<dbReference type="GO" id="GO:0005783">
    <property type="term" value="C:endoplasmic reticulum"/>
    <property type="evidence" value="ECO:0007669"/>
    <property type="project" value="TreeGrafter"/>
</dbReference>
<evidence type="ECO:0000256" key="11">
    <source>
        <dbReference type="ARBA" id="ARBA00023221"/>
    </source>
</evidence>
<keyword evidence="10" id="KW-1207">Sterol metabolism</keyword>
<feature type="compositionally biased region" description="Polar residues" evidence="15">
    <location>
        <begin position="484"/>
        <end position="500"/>
    </location>
</feature>
<dbReference type="InterPro" id="IPR056416">
    <property type="entry name" value="DH_2_fung"/>
</dbReference>
<dbReference type="EMBL" id="MSFN02000002">
    <property type="protein sequence ID" value="PTU22952.1"/>
    <property type="molecule type" value="Genomic_DNA"/>
</dbReference>
<keyword evidence="14" id="KW-0175">Coiled coil</keyword>
<keyword evidence="12" id="KW-0413">Isomerase</keyword>
<keyword evidence="4 13" id="KW-0812">Transmembrane</keyword>
<feature type="compositionally biased region" description="Polar residues" evidence="15">
    <location>
        <begin position="580"/>
        <end position="593"/>
    </location>
</feature>
<dbReference type="PROSITE" id="PS51751">
    <property type="entry name" value="EXPERA"/>
    <property type="match status" value="1"/>
</dbReference>
<accession>A0A2T5M349</accession>
<dbReference type="PANTHER" id="PTHR14207:SF0">
    <property type="entry name" value="3-BETA-HYDROXYSTEROID-DELTA(8),DELTA(7)-ISOMERASE"/>
    <property type="match status" value="1"/>
</dbReference>
<feature type="compositionally biased region" description="Basic and acidic residues" evidence="15">
    <location>
        <begin position="1227"/>
        <end position="1242"/>
    </location>
</feature>
<keyword evidence="6 13" id="KW-1133">Transmembrane helix</keyword>
<feature type="region of interest" description="Disordered" evidence="15">
    <location>
        <begin position="1721"/>
        <end position="1750"/>
    </location>
</feature>
<evidence type="ECO:0000256" key="6">
    <source>
        <dbReference type="ARBA" id="ARBA00022989"/>
    </source>
</evidence>
<feature type="compositionally biased region" description="Basic and acidic residues" evidence="15">
    <location>
        <begin position="252"/>
        <end position="262"/>
    </location>
</feature>
<dbReference type="GO" id="GO:0047750">
    <property type="term" value="F:cholestenol delta-isomerase activity"/>
    <property type="evidence" value="ECO:0007669"/>
    <property type="project" value="InterPro"/>
</dbReference>
<feature type="compositionally biased region" description="Polar residues" evidence="15">
    <location>
        <begin position="1512"/>
        <end position="1521"/>
    </location>
</feature>
<dbReference type="Pfam" id="PF24345">
    <property type="entry name" value="PH_24"/>
    <property type="match status" value="1"/>
</dbReference>
<feature type="compositionally biased region" description="Polar residues" evidence="15">
    <location>
        <begin position="540"/>
        <end position="551"/>
    </location>
</feature>
<feature type="compositionally biased region" description="Polar residues" evidence="15">
    <location>
        <begin position="1318"/>
        <end position="1328"/>
    </location>
</feature>
<dbReference type="VEuPathDB" id="FungiDB:P175DRAFT_0514931"/>
<evidence type="ECO:0000256" key="4">
    <source>
        <dbReference type="ARBA" id="ARBA00022692"/>
    </source>
</evidence>
<feature type="compositionally biased region" description="Basic and acidic residues" evidence="15">
    <location>
        <begin position="1800"/>
        <end position="1813"/>
    </location>
</feature>
<feature type="compositionally biased region" description="Basic and acidic residues" evidence="15">
    <location>
        <begin position="369"/>
        <end position="386"/>
    </location>
</feature>
<evidence type="ECO:0000256" key="3">
    <source>
        <dbReference type="ARBA" id="ARBA00022516"/>
    </source>
</evidence>
<dbReference type="GO" id="GO:0016020">
    <property type="term" value="C:membrane"/>
    <property type="evidence" value="ECO:0007669"/>
    <property type="project" value="UniProtKB-SubCell"/>
</dbReference>
<protein>
    <recommendedName>
        <fullName evidence="17">EXPERA domain-containing protein</fullName>
    </recommendedName>
</protein>
<dbReference type="GO" id="GO:0004769">
    <property type="term" value="F:steroid Delta-isomerase activity"/>
    <property type="evidence" value="ECO:0007669"/>
    <property type="project" value="TreeGrafter"/>
</dbReference>
<comment type="caution">
    <text evidence="18">The sequence shown here is derived from an EMBL/GenBank/DDBJ whole genome shotgun (WGS) entry which is preliminary data.</text>
</comment>
<feature type="compositionally biased region" description="Low complexity" evidence="15">
    <location>
        <begin position="1736"/>
        <end position="1748"/>
    </location>
</feature>
<evidence type="ECO:0000256" key="7">
    <source>
        <dbReference type="ARBA" id="ARBA00023011"/>
    </source>
</evidence>
<dbReference type="Proteomes" id="UP000244073">
    <property type="component" value="Unassembled WGS sequence"/>
</dbReference>
<evidence type="ECO:0000256" key="5">
    <source>
        <dbReference type="ARBA" id="ARBA00022955"/>
    </source>
</evidence>
<feature type="region of interest" description="Disordered" evidence="15">
    <location>
        <begin position="243"/>
        <end position="655"/>
    </location>
</feature>
<evidence type="ECO:0000256" key="8">
    <source>
        <dbReference type="ARBA" id="ARBA00023098"/>
    </source>
</evidence>
<keyword evidence="5" id="KW-0752">Steroid biosynthesis</keyword>
<keyword evidence="8" id="KW-0443">Lipid metabolism</keyword>
<evidence type="ECO:0000256" key="9">
    <source>
        <dbReference type="ARBA" id="ARBA00023136"/>
    </source>
</evidence>
<keyword evidence="9 13" id="KW-0472">Membrane</keyword>
<evidence type="ECO:0000313" key="19">
    <source>
        <dbReference type="Proteomes" id="UP000244073"/>
    </source>
</evidence>
<dbReference type="GO" id="GO:0016126">
    <property type="term" value="P:sterol biosynthetic process"/>
    <property type="evidence" value="ECO:0007669"/>
    <property type="project" value="UniProtKB-KW"/>
</dbReference>
<dbReference type="GO" id="GO:0000247">
    <property type="term" value="F:C-8 sterol isomerase activity"/>
    <property type="evidence" value="ECO:0007669"/>
    <property type="project" value="TreeGrafter"/>
</dbReference>
<feature type="compositionally biased region" description="Basic residues" evidence="15">
    <location>
        <begin position="1243"/>
        <end position="1254"/>
    </location>
</feature>
<evidence type="ECO:0000313" key="18">
    <source>
        <dbReference type="EMBL" id="PTU22952.1"/>
    </source>
</evidence>
<feature type="compositionally biased region" description="Polar residues" evidence="15">
    <location>
        <begin position="1170"/>
        <end position="1201"/>
    </location>
</feature>
<evidence type="ECO:0000256" key="13">
    <source>
        <dbReference type="PROSITE-ProRule" id="PRU01087"/>
    </source>
</evidence>
<feature type="compositionally biased region" description="Basic and acidic residues" evidence="15">
    <location>
        <begin position="883"/>
        <end position="901"/>
    </location>
</feature>
<keyword evidence="11" id="KW-0753">Steroid metabolism</keyword>
<feature type="compositionally biased region" description="Polar residues" evidence="15">
    <location>
        <begin position="629"/>
        <end position="643"/>
    </location>
</feature>
<feature type="compositionally biased region" description="Polar residues" evidence="15">
    <location>
        <begin position="405"/>
        <end position="414"/>
    </location>
</feature>
<feature type="domain" description="EXPERA" evidence="17">
    <location>
        <begin position="60"/>
        <end position="206"/>
    </location>
</feature>
<proteinExistence type="inferred from homology"/>
<sequence>MAKMDPPLHPYYPLNAQIDGYSPNEASLLRLISTAGVGVTVLLGATYALSVWMRPSLSKTDQIAILWFVLSGTIHCFFEGYFIVNHEWMAEAEDFFGQLWKEYALSDSRYMTSDTLVLCMETMTVLFWGPLCFIVAYSILTNHSLRHPLQVIICMSHLYGDSLYYATSLFDHYVHERSYCRPEPFYFWIYYFLMNFIWMQKPLDIGQPLGIYDTNSVRAKVRKWQQHGGGVITADEVIYYEDEEENNSTAESKSKPANDKKSSNTISAATTRNRSKSTPRKRVISDEHWKLNRTPTQAPTAKLPAPRRIAEYTTNDSVQSPRSSKSEISKETNIPSLSSPHGREGDKVHATTTTTTTPLALRERRKSRPSHDIDSIIEKIEKEHASYSKSSKPSSRPTTAEKNRSSVLSEPSESPQKKDSVLDDDSEWATSEADFSELSRRRARGTNHGSKARTPLKPPKGGIFGQMLDESRKMFSKPEPPKQPAQSRGSKIETWLSNTHDPFLDDKEPDVEIPAPLKTRGNRNKQTPSKTEGKDAKGNHPSSPEHSVGSDTSRKPSKRKVRSREGTPGSDRPRSRNDKPNVTTSSRDASPSPQRRKSSEHKQSNASSITKEDPTCKAVDGKEGVPDTETYSFSGESEVSGNNPPVPLVRKRPFPSTGVRRLSTIASVESMSTHDDEPSQITSSNVAVEKPGSPPEGRAEAEERDQFDPNSLSLVSAQVMKRLTTHDDLISVLSSATTRSRSIRSARSLRGSRNRNATVTDILRELALDEEKYMRELKTLVGGVIPVLLTCVLSRSDSAVAAGLFHPSADPKDELNFTKPIVNMGVAIERLKLLHKRIPHDNTYSLLQWAHGAEKVYHEYLKAWRLGFKDVVVNLAPLEEGEESKNADSRSLDEGMSRDEQGDVVDSSGQKVDVAYLLKRPLVRLKYLAKSFKGISMLQPSPKAEEVAMNYQNLVAEARRRARDERARLEDESASVIDSTRARDPESLGTLTGVTIDKARRVRARDFFNLSIYHSTGQVIDCRAELLLRDNIPENGPGGDLLICEIDHSDRWLLFPPMDLGCISARKGDKKGEIVVMLRSAPGRKHFQELLLLRIDEEEVGFEWIQLLGLNPVPPAIYRSQSFIERAKQRQRAQTVSSPNEVSTAHQAPPSPSNIAIPIGEKPTTKASRRSWNPQEQWSDPGTAESSTATESQLSLNTAITRDSDYASPEPEAPSKCSPQPPSTILHSRDPRKINAGDDKSSHGLKRSKAKRISRYGESSPQSPLLPPDAISDNAVSSASPRDSDSMNRLEQAEASAHREHKTPNEQQPKTPIRAEVEQSSPRVSSVPSMDLPSIPKLRQGSSHTYIPDLEPDEECDAFDYAELPETPTKTMARSGSGSDSGVASDNDPPQPPPHSRSPSSTSGSSLTNTPILSPTAARIKRRGSSPLKHEYEPSTASDSYSDSDTSTVRHYDMYSDSDTATDSSDEDSGDDLPLKPRADHPQVEGQKSDHSQASSTLSLSNSTRQAGYRSVPSQPSKSSTAMATVFVWSDKGSWESVLPDECKIIISPGLVEAYEMKDDPLGTNDDDTRSQTARPLVALELTPLVPIRRGTAIDISIRSPPTARSKVTWSNNIMLRSRSADECEILYGLINHSRINNPTYIALQNARGPLADLPAPLEPGVKNASGFFGWPRRRKSYRASSSPRSVADNSESSVGTMSSAFSALKRFGAGSKMFSISRSSVTSRGGAQKEDSLYSSSAASGSRDASSGGIGRMAGAINGVDGIGLSNAKIRLYIRETQSKWRDMGAARLTIMPASPSPEPRRPDTAGSRRSDASGTATEATETIGLGTDGNSPPASGAASPRRGIEQRKRILIRGKTRSEVLLDVCLDESCFERVARTGIAVSVREENENGAMPQKGGVTGGCSTVYMIQMKGEAEAAYTFGLVGKVKY</sequence>
<reference evidence="18 19" key="1">
    <citation type="journal article" date="2018" name="Proc. Natl. Acad. Sci. U.S.A.">
        <title>Linking secondary metabolites to gene clusters through genome sequencing of six diverse Aspergillus species.</title>
        <authorList>
            <person name="Kaerboelling I."/>
            <person name="Vesth T.C."/>
            <person name="Frisvad J.C."/>
            <person name="Nybo J.L."/>
            <person name="Theobald S."/>
            <person name="Kuo A."/>
            <person name="Bowyer P."/>
            <person name="Matsuda Y."/>
            <person name="Mondo S."/>
            <person name="Lyhne E.K."/>
            <person name="Kogle M.E."/>
            <person name="Clum A."/>
            <person name="Lipzen A."/>
            <person name="Salamov A."/>
            <person name="Ngan C.Y."/>
            <person name="Daum C."/>
            <person name="Chiniquy J."/>
            <person name="Barry K."/>
            <person name="LaButti K."/>
            <person name="Haridas S."/>
            <person name="Simmons B.A."/>
            <person name="Magnuson J.K."/>
            <person name="Mortensen U.H."/>
            <person name="Larsen T.O."/>
            <person name="Grigoriev I.V."/>
            <person name="Baker S.E."/>
            <person name="Andersen M.R."/>
        </authorList>
    </citation>
    <scope>NUCLEOTIDE SEQUENCE [LARGE SCALE GENOMIC DNA]</scope>
    <source>
        <strain evidence="18 19">IBT 24754</strain>
    </source>
</reference>
<feature type="coiled-coil region" evidence="14">
    <location>
        <begin position="948"/>
        <end position="975"/>
    </location>
</feature>
<evidence type="ECO:0000256" key="14">
    <source>
        <dbReference type="SAM" id="Coils"/>
    </source>
</evidence>
<feature type="compositionally biased region" description="Basic and acidic residues" evidence="15">
    <location>
        <begin position="1282"/>
        <end position="1304"/>
    </location>
</feature>
<feature type="region of interest" description="Disordered" evidence="15">
    <location>
        <begin position="880"/>
        <end position="906"/>
    </location>
</feature>
<dbReference type="Pfam" id="PF24344">
    <property type="entry name" value="PH_23"/>
    <property type="match status" value="1"/>
</dbReference>
<feature type="region of interest" description="Disordered" evidence="15">
    <location>
        <begin position="1790"/>
        <end position="1845"/>
    </location>
</feature>
<evidence type="ECO:0000256" key="10">
    <source>
        <dbReference type="ARBA" id="ARBA00023166"/>
    </source>
</evidence>
<dbReference type="InterPro" id="IPR007905">
    <property type="entry name" value="EBP"/>
</dbReference>
<dbReference type="Pfam" id="PF24340">
    <property type="entry name" value="DH_2"/>
    <property type="match status" value="1"/>
</dbReference>
<dbReference type="PANTHER" id="PTHR14207">
    <property type="entry name" value="STEROL ISOMERASE"/>
    <property type="match status" value="1"/>
</dbReference>
<name>A0A2T5M349_9EURO</name>
<feature type="transmembrane region" description="Helical" evidence="16">
    <location>
        <begin position="64"/>
        <end position="84"/>
    </location>
</feature>
<feature type="compositionally biased region" description="Low complexity" evidence="15">
    <location>
        <begin position="1397"/>
        <end position="1411"/>
    </location>
</feature>
<feature type="compositionally biased region" description="Low complexity" evidence="15">
    <location>
        <begin position="1492"/>
        <end position="1503"/>
    </location>
</feature>
<comment type="subcellular location">
    <subcellularLocation>
        <location evidence="1">Membrane</location>
        <topology evidence="1">Multi-pass membrane protein</topology>
    </subcellularLocation>
</comment>
<feature type="compositionally biased region" description="Low complexity" evidence="15">
    <location>
        <begin position="1375"/>
        <end position="1388"/>
    </location>
</feature>
<feature type="compositionally biased region" description="Acidic residues" evidence="15">
    <location>
        <begin position="1350"/>
        <end position="1360"/>
    </location>
</feature>
<evidence type="ECO:0000256" key="15">
    <source>
        <dbReference type="SAM" id="MobiDB-lite"/>
    </source>
</evidence>
<evidence type="ECO:0000256" key="12">
    <source>
        <dbReference type="ARBA" id="ARBA00023235"/>
    </source>
</evidence>
<feature type="compositionally biased region" description="Polar residues" evidence="15">
    <location>
        <begin position="312"/>
        <end position="323"/>
    </location>
</feature>
<feature type="compositionally biased region" description="Basic and acidic residues" evidence="15">
    <location>
        <begin position="610"/>
        <end position="625"/>
    </location>
</feature>
<evidence type="ECO:0000256" key="1">
    <source>
        <dbReference type="ARBA" id="ARBA00004141"/>
    </source>
</evidence>
<feature type="compositionally biased region" description="Polar residues" evidence="15">
    <location>
        <begin position="1132"/>
        <end position="1146"/>
    </location>
</feature>
<dbReference type="Pfam" id="PF05241">
    <property type="entry name" value="EBP"/>
    <property type="match status" value="1"/>
</dbReference>
<dbReference type="RefSeq" id="XP_040754344.1">
    <property type="nucleotide sequence ID" value="XM_040898830.1"/>
</dbReference>
<feature type="region of interest" description="Disordered" evidence="15">
    <location>
        <begin position="1129"/>
        <end position="1521"/>
    </location>
</feature>
<feature type="compositionally biased region" description="Basic and acidic residues" evidence="15">
    <location>
        <begin position="1473"/>
        <end position="1491"/>
    </location>
</feature>
<keyword evidence="7" id="KW-0756">Sterol biosynthesis</keyword>
<feature type="compositionally biased region" description="Polar residues" evidence="15">
    <location>
        <begin position="263"/>
        <end position="272"/>
    </location>
</feature>
<feature type="compositionally biased region" description="Low complexity" evidence="15">
    <location>
        <begin position="1435"/>
        <end position="1447"/>
    </location>
</feature>
<feature type="transmembrane region" description="Helical" evidence="16">
    <location>
        <begin position="31"/>
        <end position="52"/>
    </location>
</feature>
<dbReference type="InterPro" id="IPR033118">
    <property type="entry name" value="EXPERA"/>
</dbReference>
<organism evidence="18 19">
    <name type="scientific">Aspergillus ochraceoroseus IBT 24754</name>
    <dbReference type="NCBI Taxonomy" id="1392256"/>
    <lineage>
        <taxon>Eukaryota</taxon>
        <taxon>Fungi</taxon>
        <taxon>Dikarya</taxon>
        <taxon>Ascomycota</taxon>
        <taxon>Pezizomycotina</taxon>
        <taxon>Eurotiomycetes</taxon>
        <taxon>Eurotiomycetidae</taxon>
        <taxon>Eurotiales</taxon>
        <taxon>Aspergillaceae</taxon>
        <taxon>Aspergillus</taxon>
        <taxon>Aspergillus subgen. Nidulantes</taxon>
    </lineage>
</organism>
<gene>
    <name evidence="18" type="ORF">P175DRAFT_0514931</name>
</gene>
<feature type="compositionally biased region" description="Basic and acidic residues" evidence="15">
    <location>
        <begin position="697"/>
        <end position="707"/>
    </location>
</feature>
<evidence type="ECO:0000259" key="17">
    <source>
        <dbReference type="PROSITE" id="PS51751"/>
    </source>
</evidence>
<feature type="transmembrane region" description="Helical" evidence="16">
    <location>
        <begin position="115"/>
        <end position="140"/>
    </location>
</feature>
<evidence type="ECO:0000256" key="16">
    <source>
        <dbReference type="SAM" id="Phobius"/>
    </source>
</evidence>
<dbReference type="InterPro" id="IPR056222">
    <property type="entry name" value="PH_23"/>
</dbReference>
<keyword evidence="3" id="KW-0444">Lipid biosynthesis</keyword>
<feature type="compositionally biased region" description="Basic residues" evidence="15">
    <location>
        <begin position="273"/>
        <end position="282"/>
    </location>
</feature>
<evidence type="ECO:0000256" key="2">
    <source>
        <dbReference type="ARBA" id="ARBA00008337"/>
    </source>
</evidence>
<feature type="region of interest" description="Disordered" evidence="15">
    <location>
        <begin position="667"/>
        <end position="708"/>
    </location>
</feature>